<gene>
    <name evidence="3" type="primary">LOC102805892</name>
</gene>
<proteinExistence type="predicted"/>
<sequence>MSIVQATKIISGRCLMSCFGRVVSSPPIKRNKSGSTAVDTVTESSLFTEDHSQLKSALNKLIEKEINPYVDQWEADHRFPAHEVFKKLGNAGFLGVNKPTEYGGLGLDYTYSMAVAEELGNINCGGVPMAIGVQTDMATPALT</sequence>
<protein>
    <submittedName>
        <fullName evidence="3">Probable acyl-CoA dehydrogenase 6-like</fullName>
    </submittedName>
</protein>
<organism evidence="2 3">
    <name type="scientific">Saccoglossus kowalevskii</name>
    <name type="common">Acorn worm</name>
    <dbReference type="NCBI Taxonomy" id="10224"/>
    <lineage>
        <taxon>Eukaryota</taxon>
        <taxon>Metazoa</taxon>
        <taxon>Hemichordata</taxon>
        <taxon>Enteropneusta</taxon>
        <taxon>Harrimaniidae</taxon>
        <taxon>Saccoglossus</taxon>
    </lineage>
</organism>
<dbReference type="Gene3D" id="1.10.540.10">
    <property type="entry name" value="Acyl-CoA dehydrogenase/oxidase, N-terminal domain"/>
    <property type="match status" value="1"/>
</dbReference>
<evidence type="ECO:0000259" key="1">
    <source>
        <dbReference type="Pfam" id="PF02771"/>
    </source>
</evidence>
<accession>A0ABM0M8E8</accession>
<evidence type="ECO:0000313" key="3">
    <source>
        <dbReference type="RefSeq" id="XP_006816289.1"/>
    </source>
</evidence>
<feature type="non-terminal residue" evidence="3">
    <location>
        <position position="143"/>
    </location>
</feature>
<dbReference type="Proteomes" id="UP000694865">
    <property type="component" value="Unplaced"/>
</dbReference>
<dbReference type="Pfam" id="PF02771">
    <property type="entry name" value="Acyl-CoA_dh_N"/>
    <property type="match status" value="1"/>
</dbReference>
<name>A0ABM0M8E8_SACKO</name>
<dbReference type="PANTHER" id="PTHR43884:SF12">
    <property type="entry name" value="ISOVALERYL-COA DEHYDROGENASE, MITOCHONDRIAL-RELATED"/>
    <property type="match status" value="1"/>
</dbReference>
<dbReference type="SUPFAM" id="SSF56645">
    <property type="entry name" value="Acyl-CoA dehydrogenase NM domain-like"/>
    <property type="match status" value="1"/>
</dbReference>
<reference evidence="3" key="1">
    <citation type="submission" date="2025-08" db="UniProtKB">
        <authorList>
            <consortium name="RefSeq"/>
        </authorList>
    </citation>
    <scope>IDENTIFICATION</scope>
    <source>
        <tissue evidence="3">Testes</tissue>
    </source>
</reference>
<keyword evidence="2" id="KW-1185">Reference proteome</keyword>
<dbReference type="InterPro" id="IPR009100">
    <property type="entry name" value="AcylCoA_DH/oxidase_NM_dom_sf"/>
</dbReference>
<dbReference type="RefSeq" id="XP_006816289.1">
    <property type="nucleotide sequence ID" value="XM_006816226.1"/>
</dbReference>
<dbReference type="InterPro" id="IPR037069">
    <property type="entry name" value="AcylCoA_DH/ox_N_sf"/>
</dbReference>
<dbReference type="GeneID" id="102805892"/>
<evidence type="ECO:0000313" key="2">
    <source>
        <dbReference type="Proteomes" id="UP000694865"/>
    </source>
</evidence>
<dbReference type="PANTHER" id="PTHR43884">
    <property type="entry name" value="ACYL-COA DEHYDROGENASE"/>
    <property type="match status" value="1"/>
</dbReference>
<feature type="domain" description="Acyl-CoA dehydrogenase/oxidase N-terminal" evidence="1">
    <location>
        <begin position="48"/>
        <end position="142"/>
    </location>
</feature>
<dbReference type="InterPro" id="IPR013786">
    <property type="entry name" value="AcylCoA_DH/ox_N"/>
</dbReference>